<evidence type="ECO:0000313" key="5">
    <source>
        <dbReference type="RefSeq" id="XP_009798826.1"/>
    </source>
</evidence>
<dbReference type="InterPro" id="IPR006527">
    <property type="entry name" value="F-box-assoc_dom_typ1"/>
</dbReference>
<sequence>MSPISLDLVAEILCRLPVDCVLCCRCVSKSWFALIDSPEFAKLHLKHSPKTNSNFWVLLRETEYFGYKKRCFYSLNIDSLNSRVVTPNELTNPLRSSDFDTKIIGCCNGLLLISNTVYEIGLWNPSTGKYKKLPVLSVDREEDGHIRFGFGYDVVNNDYKVVRIVQFVGTEKGPLCSDVKVYSLKSNSWKGVDKEFPYYVRNKEEPGTYLNGALHWVVSSEIKIPLQQLIVAFDLETETCRIVPHPPYTNERLSVKLEVLGGCLCTFHSFWDDFFYDEWGNLDRGLDHMDIWVMKEYGVKDSWTKIMSIERPDKDIGRLFSHSHILTVERKFCWNKIINGLYGQVLRMETQRSLILNLAYYTAFYTSIVMSIWEAWFSSVPVMTQVT</sequence>
<feature type="domain" description="F-box" evidence="1">
    <location>
        <begin position="5"/>
        <end position="40"/>
    </location>
</feature>
<dbReference type="CDD" id="cd22157">
    <property type="entry name" value="F-box_AtFBW1-like"/>
    <property type="match status" value="1"/>
</dbReference>
<evidence type="ECO:0000313" key="3">
    <source>
        <dbReference type="Proteomes" id="UP000189701"/>
    </source>
</evidence>
<keyword evidence="3" id="KW-1185">Reference proteome</keyword>
<dbReference type="GeneID" id="104244991"/>
<protein>
    <submittedName>
        <fullName evidence="4 5">F-box protein CPR30-like</fullName>
    </submittedName>
</protein>
<dbReference type="KEGG" id="nsy:104244991"/>
<reference evidence="3" key="1">
    <citation type="journal article" date="2013" name="Genome Biol.">
        <title>Reference genomes and transcriptomes of Nicotiana sylvestris and Nicotiana tomentosiformis.</title>
        <authorList>
            <person name="Sierro N."/>
            <person name="Battey J.N."/>
            <person name="Ouadi S."/>
            <person name="Bovet L."/>
            <person name="Goepfert S."/>
            <person name="Bakaher N."/>
            <person name="Peitsch M.C."/>
            <person name="Ivanov N.V."/>
        </authorList>
    </citation>
    <scope>NUCLEOTIDE SEQUENCE [LARGE SCALE GENOMIC DNA]</scope>
</reference>
<dbReference type="PANTHER" id="PTHR31672:SF13">
    <property type="entry name" value="F-BOX PROTEIN CPR30-LIKE"/>
    <property type="match status" value="1"/>
</dbReference>
<dbReference type="Gene3D" id="1.20.1280.50">
    <property type="match status" value="1"/>
</dbReference>
<dbReference type="Pfam" id="PF07734">
    <property type="entry name" value="FBA_1"/>
    <property type="match status" value="1"/>
</dbReference>
<feature type="domain" description="F-box associated beta-propeller type 1" evidence="2">
    <location>
        <begin position="71"/>
        <end position="317"/>
    </location>
</feature>
<evidence type="ECO:0000259" key="2">
    <source>
        <dbReference type="Pfam" id="PF07734"/>
    </source>
</evidence>
<dbReference type="STRING" id="4096.A0A1U7YA57"/>
<dbReference type="InterPro" id="IPR011043">
    <property type="entry name" value="Gal_Oxase/kelch_b-propeller"/>
</dbReference>
<dbReference type="OrthoDB" id="591557at2759"/>
<dbReference type="Pfam" id="PF00646">
    <property type="entry name" value="F-box"/>
    <property type="match status" value="1"/>
</dbReference>
<dbReference type="PANTHER" id="PTHR31672">
    <property type="entry name" value="BNACNNG10540D PROTEIN"/>
    <property type="match status" value="1"/>
</dbReference>
<dbReference type="InterPro" id="IPR036047">
    <property type="entry name" value="F-box-like_dom_sf"/>
</dbReference>
<dbReference type="SUPFAM" id="SSF50965">
    <property type="entry name" value="Galactose oxidase, central domain"/>
    <property type="match status" value="1"/>
</dbReference>
<dbReference type="Proteomes" id="UP000189701">
    <property type="component" value="Unplaced"/>
</dbReference>
<evidence type="ECO:0000313" key="4">
    <source>
        <dbReference type="RefSeq" id="XP_009798825.1"/>
    </source>
</evidence>
<dbReference type="AlphaFoldDB" id="A0A1U7YA57"/>
<dbReference type="InterPro" id="IPR017451">
    <property type="entry name" value="F-box-assoc_interact_dom"/>
</dbReference>
<accession>A0A1U7YA57</accession>
<name>A0A1U7YA57_NICSY</name>
<dbReference type="RefSeq" id="XP_009798826.1">
    <property type="nucleotide sequence ID" value="XM_009800524.1"/>
</dbReference>
<dbReference type="RefSeq" id="XP_009798825.1">
    <property type="nucleotide sequence ID" value="XM_009800523.1"/>
</dbReference>
<organism evidence="3 5">
    <name type="scientific">Nicotiana sylvestris</name>
    <name type="common">Wood tobacco</name>
    <name type="synonym">South American tobacco</name>
    <dbReference type="NCBI Taxonomy" id="4096"/>
    <lineage>
        <taxon>Eukaryota</taxon>
        <taxon>Viridiplantae</taxon>
        <taxon>Streptophyta</taxon>
        <taxon>Embryophyta</taxon>
        <taxon>Tracheophyta</taxon>
        <taxon>Spermatophyta</taxon>
        <taxon>Magnoliopsida</taxon>
        <taxon>eudicotyledons</taxon>
        <taxon>Gunneridae</taxon>
        <taxon>Pentapetalae</taxon>
        <taxon>asterids</taxon>
        <taxon>lamiids</taxon>
        <taxon>Solanales</taxon>
        <taxon>Solanaceae</taxon>
        <taxon>Nicotianoideae</taxon>
        <taxon>Nicotianeae</taxon>
        <taxon>Nicotiana</taxon>
    </lineage>
</organism>
<proteinExistence type="predicted"/>
<reference evidence="4 5" key="2">
    <citation type="submission" date="2025-04" db="UniProtKB">
        <authorList>
            <consortium name="RefSeq"/>
        </authorList>
    </citation>
    <scope>IDENTIFICATION</scope>
    <source>
        <tissue evidence="4 5">Leaf</tissue>
    </source>
</reference>
<dbReference type="NCBIfam" id="TIGR01640">
    <property type="entry name" value="F_box_assoc_1"/>
    <property type="match status" value="1"/>
</dbReference>
<dbReference type="InterPro" id="IPR050796">
    <property type="entry name" value="SCF_F-box_component"/>
</dbReference>
<evidence type="ECO:0000259" key="1">
    <source>
        <dbReference type="Pfam" id="PF00646"/>
    </source>
</evidence>
<gene>
    <name evidence="4 5" type="primary">LOC104244991</name>
</gene>
<dbReference type="InterPro" id="IPR001810">
    <property type="entry name" value="F-box_dom"/>
</dbReference>
<dbReference type="SUPFAM" id="SSF81383">
    <property type="entry name" value="F-box domain"/>
    <property type="match status" value="1"/>
</dbReference>
<dbReference type="eggNOG" id="ENOG502QVMN">
    <property type="taxonomic scope" value="Eukaryota"/>
</dbReference>